<reference evidence="4 5" key="1">
    <citation type="submission" date="2014-05" db="EMBL/GenBank/DDBJ databases">
        <title>Cellulosimicrobium funkei U11 genome.</title>
        <authorList>
            <person name="Hu C."/>
            <person name="Gong Y."/>
            <person name="Wan W."/>
            <person name="Jiang M."/>
        </authorList>
    </citation>
    <scope>NUCLEOTIDE SEQUENCE [LARGE SCALE GENOMIC DNA]</scope>
    <source>
        <strain evidence="4 5">U11</strain>
    </source>
</reference>
<dbReference type="Pfam" id="PF19403">
    <property type="entry name" value="SpaA_2"/>
    <property type="match status" value="8"/>
</dbReference>
<dbReference type="InterPro" id="IPR045826">
    <property type="entry name" value="SpaA_PFL_dom_2"/>
</dbReference>
<feature type="domain" description="SpaA-like prealbumin fold" evidence="3">
    <location>
        <begin position="439"/>
        <end position="532"/>
    </location>
</feature>
<evidence type="ECO:0000259" key="3">
    <source>
        <dbReference type="Pfam" id="PF19403"/>
    </source>
</evidence>
<feature type="domain" description="SpaA-like prealbumin fold" evidence="3">
    <location>
        <begin position="45"/>
        <end position="142"/>
    </location>
</feature>
<keyword evidence="2" id="KW-0812">Transmembrane</keyword>
<dbReference type="Proteomes" id="UP000035265">
    <property type="component" value="Unassembled WGS sequence"/>
</dbReference>
<feature type="domain" description="SpaA-like prealbumin fold" evidence="3">
    <location>
        <begin position="343"/>
        <end position="431"/>
    </location>
</feature>
<name>A0A0H2KXE5_9MICO</name>
<accession>A0A0H2KXE5</accession>
<evidence type="ECO:0000313" key="4">
    <source>
        <dbReference type="EMBL" id="KLN36494.1"/>
    </source>
</evidence>
<proteinExistence type="predicted"/>
<feature type="domain" description="SpaA-like prealbumin fold" evidence="3">
    <location>
        <begin position="150"/>
        <end position="236"/>
    </location>
</feature>
<feature type="region of interest" description="Disordered" evidence="1">
    <location>
        <begin position="755"/>
        <end position="776"/>
    </location>
</feature>
<evidence type="ECO:0000256" key="1">
    <source>
        <dbReference type="SAM" id="MobiDB-lite"/>
    </source>
</evidence>
<keyword evidence="2" id="KW-0472">Membrane</keyword>
<protein>
    <recommendedName>
        <fullName evidence="3">SpaA-like prealbumin fold domain-containing protein</fullName>
    </recommendedName>
</protein>
<feature type="domain" description="SpaA-like prealbumin fold" evidence="3">
    <location>
        <begin position="249"/>
        <end position="335"/>
    </location>
</feature>
<feature type="domain" description="SpaA-like prealbumin fold" evidence="3">
    <location>
        <begin position="638"/>
        <end position="729"/>
    </location>
</feature>
<feature type="region of interest" description="Disordered" evidence="1">
    <location>
        <begin position="824"/>
        <end position="866"/>
    </location>
</feature>
<evidence type="ECO:0000256" key="2">
    <source>
        <dbReference type="SAM" id="Phobius"/>
    </source>
</evidence>
<organism evidence="4 5">
    <name type="scientific">Cellulosimicrobium funkei</name>
    <dbReference type="NCBI Taxonomy" id="264251"/>
    <lineage>
        <taxon>Bacteria</taxon>
        <taxon>Bacillati</taxon>
        <taxon>Actinomycetota</taxon>
        <taxon>Actinomycetes</taxon>
        <taxon>Micrococcales</taxon>
        <taxon>Promicromonosporaceae</taxon>
        <taxon>Cellulosimicrobium</taxon>
    </lineage>
</organism>
<gene>
    <name evidence="4" type="ORF">FB00_01190</name>
</gene>
<dbReference type="STRING" id="264251.FB00_01190"/>
<evidence type="ECO:0000313" key="5">
    <source>
        <dbReference type="Proteomes" id="UP000035265"/>
    </source>
</evidence>
<dbReference type="PATRIC" id="fig|264251.5.peg.243"/>
<sequence>MSVPTSPRSLDRASVAAVLALTVVLAVLAAVAVTGGRAAAAQAETGRLSLFKRIENLDTGSSEGRRELWTMHAVNVTTGATIEGDGLNGVQSLEVPAGTYRISESGGVSGYRFQNWNCGGADILDPTPEVVVPPGGSVQCTVDNEAVRPSLTLVKEVEGGTASPADWTLRAQGPESVAGPSGSPAVTGVPMRVGQYTLSEEGGPAGYRSEGWTCDGAPLSGDVVTLDLGRSVTCTVRNVSGAGGGAEPTLTLVKKVVGGPAGAEDWTLSATGPQAVSGVTGDPEVTAAGVAPGEYALGEQGPVGYAGAWSCTGAAAGDGAGGSVTIAPAEHVTCTATNTWQGGILTLVKEIEGTTTAVPADWTLTAAGEGTTVSGSSGSPDVTGVDVPPGDYALSEAGWTGFDPGPWQCTGGALDGSVVSVEPGATVVCTVTNAVVLPHLTLVKEVQGGPTVPADWSLAATGPQAGGGTATITGPSGGVEVSHVHVGAGEHTLAELTTLPDHESGEWVCEGATGQAGDVVTIAPDDDVVCTVTNTYVGSTLTLVKDVVGGSADPAAWTLTATDAAGDAVVEGASGTPATTQRHLSAGDYELAETGGFGGYDSEGWSCTGDATLTGSTVSLPAGGVATCTVTNVAQLPHLTLVKELDDRGFTGEVDATEWTLSAEGAGLSASGPTASAAVSHMSVEPGRYALAESGGPEGWTSLGWSCEGARVAGSTVIVPAGADVVCTVTNHWLAGTLTLHKEVVDDAAPADDWELTAAGPTPLSGHDGSPDVTTVPVAEGAYDLSESDSEWDYEQVAWACDGGELVDDTVRVGDGADVTCTVTNTVTAPTTPTEPGETSPPTDGPTSDVPGPDATPTSGATTGAEDLATTGSAVTGLLATALAALVLGGVLLALRRRRARDDAG</sequence>
<feature type="transmembrane region" description="Helical" evidence="2">
    <location>
        <begin position="874"/>
        <end position="895"/>
    </location>
</feature>
<comment type="caution">
    <text evidence="4">The sequence shown here is derived from an EMBL/GenBank/DDBJ whole genome shotgun (WGS) entry which is preliminary data.</text>
</comment>
<keyword evidence="2" id="KW-1133">Transmembrane helix</keyword>
<feature type="domain" description="SpaA-like prealbumin fold" evidence="3">
    <location>
        <begin position="736"/>
        <end position="823"/>
    </location>
</feature>
<feature type="domain" description="SpaA-like prealbumin fold" evidence="3">
    <location>
        <begin position="539"/>
        <end position="630"/>
    </location>
</feature>
<feature type="compositionally biased region" description="Low complexity" evidence="1">
    <location>
        <begin position="824"/>
        <end position="853"/>
    </location>
</feature>
<dbReference type="EMBL" id="JNBQ01000001">
    <property type="protein sequence ID" value="KLN36494.1"/>
    <property type="molecule type" value="Genomic_DNA"/>
</dbReference>
<keyword evidence="5" id="KW-1185">Reference proteome</keyword>
<dbReference type="AlphaFoldDB" id="A0A0H2KXE5"/>